<dbReference type="Proteomes" id="UP000244168">
    <property type="component" value="Unassembled WGS sequence"/>
</dbReference>
<dbReference type="Pfam" id="PF14054">
    <property type="entry name" value="DUF4249"/>
    <property type="match status" value="1"/>
</dbReference>
<evidence type="ECO:0000313" key="1">
    <source>
        <dbReference type="EMBL" id="PTR01222.1"/>
    </source>
</evidence>
<dbReference type="OrthoDB" id="637707at2"/>
<dbReference type="RefSeq" id="WP_107826628.1">
    <property type="nucleotide sequence ID" value="NZ_CP160205.1"/>
</dbReference>
<keyword evidence="2" id="KW-1185">Reference proteome</keyword>
<proteinExistence type="predicted"/>
<gene>
    <name evidence="1" type="ORF">C8P68_101456</name>
</gene>
<dbReference type="AlphaFoldDB" id="A0A2T5JFM0"/>
<dbReference type="InterPro" id="IPR025345">
    <property type="entry name" value="DUF4249"/>
</dbReference>
<sequence>MRSNILFLLVVMAAVLTSCQRVIDIKVKNDASLPVIEGRITNVTGIQTISISKSIDYDAANVYPPISGATVTVTNAGKVYAFTETKPGQYTNSAIKGKSGQSYALSVKIGDNVYTSTSTMPDMVQLDSIGLTGITVGTKLVRNVSAFYRDPPNAVNRYRFLMFVNNVQVKAVFAADDYLTNGRYVNTTLYQTDITLNPGDKVDVEMDCVDKAVYDYFFNLSHQGGNSPNDSATPSNPTSNITGGALGYFSANTVQKKSLVVL</sequence>
<dbReference type="EMBL" id="QAOQ01000001">
    <property type="protein sequence ID" value="PTR01222.1"/>
    <property type="molecule type" value="Genomic_DNA"/>
</dbReference>
<dbReference type="PROSITE" id="PS51257">
    <property type="entry name" value="PROKAR_LIPOPROTEIN"/>
    <property type="match status" value="1"/>
</dbReference>
<comment type="caution">
    <text evidence="1">The sequence shown here is derived from an EMBL/GenBank/DDBJ whole genome shotgun (WGS) entry which is preliminary data.</text>
</comment>
<name>A0A2T5JFM0_9SPHI</name>
<protein>
    <submittedName>
        <fullName evidence="1">Uncharacterized protein DUF4249</fullName>
    </submittedName>
</protein>
<reference evidence="1 2" key="1">
    <citation type="submission" date="2018-04" db="EMBL/GenBank/DDBJ databases">
        <title>Genomic Encyclopedia of Archaeal and Bacterial Type Strains, Phase II (KMG-II): from individual species to whole genera.</title>
        <authorList>
            <person name="Goeker M."/>
        </authorList>
    </citation>
    <scope>NUCLEOTIDE SEQUENCE [LARGE SCALE GENOMIC DNA]</scope>
    <source>
        <strain evidence="1 2">DSM 26809</strain>
    </source>
</reference>
<evidence type="ECO:0000313" key="2">
    <source>
        <dbReference type="Proteomes" id="UP000244168"/>
    </source>
</evidence>
<accession>A0A2T5JFM0</accession>
<organism evidence="1 2">
    <name type="scientific">Mucilaginibacter yixingensis</name>
    <dbReference type="NCBI Taxonomy" id="1295612"/>
    <lineage>
        <taxon>Bacteria</taxon>
        <taxon>Pseudomonadati</taxon>
        <taxon>Bacteroidota</taxon>
        <taxon>Sphingobacteriia</taxon>
        <taxon>Sphingobacteriales</taxon>
        <taxon>Sphingobacteriaceae</taxon>
        <taxon>Mucilaginibacter</taxon>
    </lineage>
</organism>